<dbReference type="GO" id="GO:0000287">
    <property type="term" value="F:magnesium ion binding"/>
    <property type="evidence" value="ECO:0007669"/>
    <property type="project" value="UniProtKB-UniRule"/>
</dbReference>
<dbReference type="Proteomes" id="UP000306196">
    <property type="component" value="Unassembled WGS sequence"/>
</dbReference>
<comment type="function">
    <text evidence="7">Catalyzes the addition of meso-diaminopimelic acid to the nucleotide precursor UDP-N-acetylmuramoyl-L-alanyl-D-glutamate (UMAG) in the biosynthesis of bacterial cell-wall peptidoglycan.</text>
</comment>
<comment type="cofactor">
    <cofactor evidence="7">
        <name>Mg(2+)</name>
        <dbReference type="ChEBI" id="CHEBI:18420"/>
    </cofactor>
</comment>
<dbReference type="Pfam" id="PF01225">
    <property type="entry name" value="Mur_ligase"/>
    <property type="match status" value="1"/>
</dbReference>
<evidence type="ECO:0000313" key="12">
    <source>
        <dbReference type="EMBL" id="TLD68993.1"/>
    </source>
</evidence>
<sequence length="509" mass="55781">MKLRDLIAVLDRPVASGILDTEITSVIYDSRKAGPGAVFVALRGEKVDGHDFIEKALKAGASAIVAETAPPAEGSTPWVHVRDSRFAMGELARVVSGDPAKQLLVGAITGTNGKTTTAFLLHHLLNHAHLRCGLLGTVVYDVGGELKTPTHTTPEAPELQGLLKQMVDNGCRAVAMEASSHALELHRMSGVKVDAAVFTNLTQDHLDFHGTMEDYFIAKMKLFDMAAANPKGKLIVNSDDVWGRRLVDKFKNHEGLVTYGLGANSTYRAVNPRYELTGTTFELEFKGRSLLARIPLIGQFNVYNSLAALATAHALGCNFRDSVKAMQQAPQVPGRMERVTPDNHGFHVFVDYAHTPDGVLNALASARGLKPQRLITVFGCGGNRDRIKRPLMARAAEEYSDVCILTSDNPRMEDPQLIMQDAQKGFAKTSHVLIEDREEAIHTAIKGAKAGDIVVIAGKGHEPYQDIMGVKHPFDDRKIAKRLVEREIRIKGEKRLEARELRDQRDGLR</sequence>
<dbReference type="NCBIfam" id="NF001126">
    <property type="entry name" value="PRK00139.1-4"/>
    <property type="match status" value="1"/>
</dbReference>
<evidence type="ECO:0000259" key="11">
    <source>
        <dbReference type="Pfam" id="PF08245"/>
    </source>
</evidence>
<dbReference type="InterPro" id="IPR036565">
    <property type="entry name" value="Mur-like_cat_sf"/>
</dbReference>
<keyword evidence="7" id="KW-0460">Magnesium</keyword>
<organism evidence="12 13">
    <name type="scientific">Phragmitibacter flavus</name>
    <dbReference type="NCBI Taxonomy" id="2576071"/>
    <lineage>
        <taxon>Bacteria</taxon>
        <taxon>Pseudomonadati</taxon>
        <taxon>Verrucomicrobiota</taxon>
        <taxon>Verrucomicrobiia</taxon>
        <taxon>Verrucomicrobiales</taxon>
        <taxon>Verrucomicrobiaceae</taxon>
        <taxon>Phragmitibacter</taxon>
    </lineage>
</organism>
<dbReference type="EC" id="6.3.2.13" evidence="7"/>
<comment type="similarity">
    <text evidence="1 7">Belongs to the MurCDEF family. MurE subfamily.</text>
</comment>
<dbReference type="GO" id="GO:0009252">
    <property type="term" value="P:peptidoglycan biosynthetic process"/>
    <property type="evidence" value="ECO:0007669"/>
    <property type="project" value="UniProtKB-UniRule"/>
</dbReference>
<dbReference type="NCBIfam" id="TIGR01085">
    <property type="entry name" value="murE"/>
    <property type="match status" value="1"/>
</dbReference>
<dbReference type="GO" id="GO:0071555">
    <property type="term" value="P:cell wall organization"/>
    <property type="evidence" value="ECO:0007669"/>
    <property type="project" value="UniProtKB-KW"/>
</dbReference>
<gene>
    <name evidence="7" type="primary">murE</name>
    <name evidence="12" type="ORF">FEM03_20240</name>
</gene>
<dbReference type="Pfam" id="PF08245">
    <property type="entry name" value="Mur_ligase_M"/>
    <property type="match status" value="1"/>
</dbReference>
<dbReference type="Gene3D" id="3.40.1190.10">
    <property type="entry name" value="Mur-like, catalytic domain"/>
    <property type="match status" value="1"/>
</dbReference>
<dbReference type="Gene3D" id="3.90.190.20">
    <property type="entry name" value="Mur ligase, C-terminal domain"/>
    <property type="match status" value="1"/>
</dbReference>
<keyword evidence="7" id="KW-0547">Nucleotide-binding</keyword>
<keyword evidence="7 12" id="KW-0436">Ligase</keyword>
<dbReference type="Pfam" id="PF02875">
    <property type="entry name" value="Mur_ligase_C"/>
    <property type="match status" value="1"/>
</dbReference>
<dbReference type="GO" id="GO:0008360">
    <property type="term" value="P:regulation of cell shape"/>
    <property type="evidence" value="ECO:0007669"/>
    <property type="project" value="UniProtKB-KW"/>
</dbReference>
<dbReference type="InterPro" id="IPR035911">
    <property type="entry name" value="MurE/MurF_N"/>
</dbReference>
<dbReference type="SUPFAM" id="SSF53244">
    <property type="entry name" value="MurD-like peptide ligases, peptide-binding domain"/>
    <property type="match status" value="1"/>
</dbReference>
<reference evidence="12 13" key="1">
    <citation type="submission" date="2019-05" db="EMBL/GenBank/DDBJ databases">
        <title>Verrucobacter flavum gen. nov., sp. nov. a new member of the family Verrucomicrobiaceae.</title>
        <authorList>
            <person name="Szuroczki S."/>
            <person name="Abbaszade G."/>
            <person name="Szabo A."/>
            <person name="Felfoldi T."/>
            <person name="Schumann P."/>
            <person name="Boka K."/>
            <person name="Keki Z."/>
            <person name="Toumi M."/>
            <person name="Toth E."/>
        </authorList>
    </citation>
    <scope>NUCLEOTIDE SEQUENCE [LARGE SCALE GENOMIC DNA]</scope>
    <source>
        <strain evidence="12 13">MG-N-17</strain>
    </source>
</reference>
<feature type="domain" description="Mur ligase C-terminal" evidence="10">
    <location>
        <begin position="334"/>
        <end position="460"/>
    </location>
</feature>
<dbReference type="SUPFAM" id="SSF53623">
    <property type="entry name" value="MurD-like peptide ligases, catalytic domain"/>
    <property type="match status" value="1"/>
</dbReference>
<evidence type="ECO:0000256" key="3">
    <source>
        <dbReference type="ARBA" id="ARBA00022960"/>
    </source>
</evidence>
<keyword evidence="5 7" id="KW-0131">Cell cycle</keyword>
<dbReference type="InterPro" id="IPR036615">
    <property type="entry name" value="Mur_ligase_C_dom_sf"/>
</dbReference>
<feature type="binding site" evidence="7">
    <location>
        <position position="187"/>
    </location>
    <ligand>
        <name>UDP-N-acetyl-alpha-D-muramoyl-L-alanyl-D-glutamate</name>
        <dbReference type="ChEBI" id="CHEBI:83900"/>
    </ligand>
</feature>
<feature type="domain" description="Mur ligase N-terminal catalytic" evidence="9">
    <location>
        <begin position="22"/>
        <end position="93"/>
    </location>
</feature>
<evidence type="ECO:0000256" key="2">
    <source>
        <dbReference type="ARBA" id="ARBA00022618"/>
    </source>
</evidence>
<feature type="binding site" evidence="7">
    <location>
        <position position="458"/>
    </location>
    <ligand>
        <name>meso-2,6-diaminopimelate</name>
        <dbReference type="ChEBI" id="CHEBI:57791"/>
    </ligand>
</feature>
<comment type="pathway">
    <text evidence="7 8">Cell wall biogenesis; peptidoglycan biosynthesis.</text>
</comment>
<evidence type="ECO:0000256" key="1">
    <source>
        <dbReference type="ARBA" id="ARBA00005898"/>
    </source>
</evidence>
<evidence type="ECO:0000259" key="9">
    <source>
        <dbReference type="Pfam" id="PF01225"/>
    </source>
</evidence>
<name>A0A5R8K9K9_9BACT</name>
<accession>A0A5R8K9K9</accession>
<keyword evidence="3 7" id="KW-0133">Cell shape</keyword>
<keyword evidence="4 7" id="KW-0573">Peptidoglycan synthesis</keyword>
<proteinExistence type="inferred from homology"/>
<protein>
    <recommendedName>
        <fullName evidence="7">UDP-N-acetylmuramoyl-L-alanyl-D-glutamate--2,6-diaminopimelate ligase</fullName>
        <ecNumber evidence="7">6.3.2.13</ecNumber>
    </recommendedName>
    <alternativeName>
        <fullName evidence="7">Meso-A2pm-adding enzyme</fullName>
    </alternativeName>
    <alternativeName>
        <fullName evidence="7">Meso-diaminopimelate-adding enzyme</fullName>
    </alternativeName>
    <alternativeName>
        <fullName evidence="7">UDP-MurNAc-L-Ala-D-Glu:meso-diaminopimelate ligase</fullName>
    </alternativeName>
    <alternativeName>
        <fullName evidence="7">UDP-MurNAc-tripeptide synthetase</fullName>
    </alternativeName>
    <alternativeName>
        <fullName evidence="7">UDP-N-acetylmuramyl-tripeptide synthetase</fullName>
    </alternativeName>
</protein>
<keyword evidence="13" id="KW-1185">Reference proteome</keyword>
<comment type="caution">
    <text evidence="12">The sequence shown here is derived from an EMBL/GenBank/DDBJ whole genome shotgun (WGS) entry which is preliminary data.</text>
</comment>
<comment type="subcellular location">
    <subcellularLocation>
        <location evidence="7 8">Cytoplasm</location>
    </subcellularLocation>
</comment>
<dbReference type="PANTHER" id="PTHR23135:SF4">
    <property type="entry name" value="UDP-N-ACETYLMURAMOYL-L-ALANYL-D-GLUTAMATE--2,6-DIAMINOPIMELATE LIGASE MURE HOMOLOG, CHLOROPLASTIC"/>
    <property type="match status" value="1"/>
</dbReference>
<comment type="caution">
    <text evidence="7">Lacks conserved residue(s) required for the propagation of feature annotation.</text>
</comment>
<dbReference type="RefSeq" id="WP_138088122.1">
    <property type="nucleotide sequence ID" value="NZ_VAUV01000017.1"/>
</dbReference>
<dbReference type="InterPro" id="IPR013221">
    <property type="entry name" value="Mur_ligase_cen"/>
</dbReference>
<feature type="modified residue" description="N6-carboxylysine" evidence="7">
    <location>
        <position position="219"/>
    </location>
</feature>
<dbReference type="InterPro" id="IPR000713">
    <property type="entry name" value="Mur_ligase_N"/>
</dbReference>
<dbReference type="OrthoDB" id="9800958at2"/>
<feature type="short sequence motif" description="Meso-diaminopimelate recognition motif" evidence="7">
    <location>
        <begin position="408"/>
        <end position="411"/>
    </location>
</feature>
<dbReference type="GO" id="GO:0051301">
    <property type="term" value="P:cell division"/>
    <property type="evidence" value="ECO:0007669"/>
    <property type="project" value="UniProtKB-KW"/>
</dbReference>
<feature type="binding site" evidence="7">
    <location>
        <position position="30"/>
    </location>
    <ligand>
        <name>UDP-N-acetyl-alpha-D-muramoyl-L-alanyl-D-glutamate</name>
        <dbReference type="ChEBI" id="CHEBI:83900"/>
    </ligand>
</feature>
<dbReference type="GO" id="GO:0005524">
    <property type="term" value="F:ATP binding"/>
    <property type="evidence" value="ECO:0007669"/>
    <property type="project" value="UniProtKB-UniRule"/>
</dbReference>
<feature type="binding site" evidence="7">
    <location>
        <begin position="152"/>
        <end position="153"/>
    </location>
    <ligand>
        <name>UDP-N-acetyl-alpha-D-muramoyl-L-alanyl-D-glutamate</name>
        <dbReference type="ChEBI" id="CHEBI:83900"/>
    </ligand>
</feature>
<feature type="domain" description="Mur ligase central" evidence="11">
    <location>
        <begin position="108"/>
        <end position="312"/>
    </location>
</feature>
<comment type="PTM">
    <text evidence="7">Carboxylation is probably crucial for Mg(2+) binding and, consequently, for the gamma-phosphate positioning of ATP.</text>
</comment>
<dbReference type="PANTHER" id="PTHR23135">
    <property type="entry name" value="MUR LIGASE FAMILY MEMBER"/>
    <property type="match status" value="1"/>
</dbReference>
<keyword evidence="7" id="KW-0067">ATP-binding</keyword>
<evidence type="ECO:0000256" key="4">
    <source>
        <dbReference type="ARBA" id="ARBA00022984"/>
    </source>
</evidence>
<evidence type="ECO:0000256" key="6">
    <source>
        <dbReference type="ARBA" id="ARBA00023316"/>
    </source>
</evidence>
<dbReference type="GO" id="GO:0005737">
    <property type="term" value="C:cytoplasm"/>
    <property type="evidence" value="ECO:0007669"/>
    <property type="project" value="UniProtKB-SubCell"/>
</dbReference>
<dbReference type="EMBL" id="VAUV01000017">
    <property type="protein sequence ID" value="TLD68993.1"/>
    <property type="molecule type" value="Genomic_DNA"/>
</dbReference>
<dbReference type="UniPathway" id="UPA00219"/>
<dbReference type="HAMAP" id="MF_00208">
    <property type="entry name" value="MurE"/>
    <property type="match status" value="1"/>
</dbReference>
<dbReference type="SUPFAM" id="SSF63418">
    <property type="entry name" value="MurE/MurF N-terminal domain"/>
    <property type="match status" value="1"/>
</dbReference>
<keyword evidence="6 7" id="KW-0961">Cell wall biogenesis/degradation</keyword>
<dbReference type="Gene3D" id="3.40.1390.10">
    <property type="entry name" value="MurE/MurF, N-terminal domain"/>
    <property type="match status" value="1"/>
</dbReference>
<feature type="binding site" evidence="7">
    <location>
        <position position="179"/>
    </location>
    <ligand>
        <name>UDP-N-acetyl-alpha-D-muramoyl-L-alanyl-D-glutamate</name>
        <dbReference type="ChEBI" id="CHEBI:83900"/>
    </ligand>
</feature>
<dbReference type="InterPro" id="IPR005761">
    <property type="entry name" value="UDP-N-AcMur-Glu-dNH2Pim_ligase"/>
</dbReference>
<keyword evidence="7" id="KW-0963">Cytoplasm</keyword>
<evidence type="ECO:0000256" key="8">
    <source>
        <dbReference type="RuleBase" id="RU004135"/>
    </source>
</evidence>
<evidence type="ECO:0000256" key="5">
    <source>
        <dbReference type="ARBA" id="ARBA00023306"/>
    </source>
</evidence>
<evidence type="ECO:0000259" key="10">
    <source>
        <dbReference type="Pfam" id="PF02875"/>
    </source>
</evidence>
<evidence type="ECO:0000256" key="7">
    <source>
        <dbReference type="HAMAP-Rule" id="MF_00208"/>
    </source>
</evidence>
<dbReference type="GO" id="GO:0008765">
    <property type="term" value="F:UDP-N-acetylmuramoylalanyl-D-glutamate-2,6-diaminopimelate ligase activity"/>
    <property type="evidence" value="ECO:0007669"/>
    <property type="project" value="UniProtKB-UniRule"/>
</dbReference>
<comment type="catalytic activity">
    <reaction evidence="7">
        <text>UDP-N-acetyl-alpha-D-muramoyl-L-alanyl-D-glutamate + meso-2,6-diaminopimelate + ATP = UDP-N-acetyl-alpha-D-muramoyl-L-alanyl-gamma-D-glutamyl-meso-2,6-diaminopimelate + ADP + phosphate + H(+)</text>
        <dbReference type="Rhea" id="RHEA:23676"/>
        <dbReference type="ChEBI" id="CHEBI:15378"/>
        <dbReference type="ChEBI" id="CHEBI:30616"/>
        <dbReference type="ChEBI" id="CHEBI:43474"/>
        <dbReference type="ChEBI" id="CHEBI:57791"/>
        <dbReference type="ChEBI" id="CHEBI:83900"/>
        <dbReference type="ChEBI" id="CHEBI:83905"/>
        <dbReference type="ChEBI" id="CHEBI:456216"/>
        <dbReference type="EC" id="6.3.2.13"/>
    </reaction>
</comment>
<dbReference type="InterPro" id="IPR004101">
    <property type="entry name" value="Mur_ligase_C"/>
</dbReference>
<feature type="binding site" evidence="7">
    <location>
        <begin position="110"/>
        <end position="116"/>
    </location>
    <ligand>
        <name>ATP</name>
        <dbReference type="ChEBI" id="CHEBI:30616"/>
    </ligand>
</feature>
<dbReference type="NCBIfam" id="NF001124">
    <property type="entry name" value="PRK00139.1-2"/>
    <property type="match status" value="1"/>
</dbReference>
<keyword evidence="2 7" id="KW-0132">Cell division</keyword>
<feature type="binding site" evidence="7">
    <location>
        <position position="384"/>
    </location>
    <ligand>
        <name>meso-2,6-diaminopimelate</name>
        <dbReference type="ChEBI" id="CHEBI:57791"/>
    </ligand>
</feature>
<evidence type="ECO:0000313" key="13">
    <source>
        <dbReference type="Proteomes" id="UP000306196"/>
    </source>
</evidence>
<feature type="binding site" evidence="7">
    <location>
        <position position="462"/>
    </location>
    <ligand>
        <name>meso-2,6-diaminopimelate</name>
        <dbReference type="ChEBI" id="CHEBI:57791"/>
    </ligand>
</feature>
<dbReference type="AlphaFoldDB" id="A0A5R8K9K9"/>
<feature type="binding site" evidence="7">
    <location>
        <begin position="408"/>
        <end position="411"/>
    </location>
    <ligand>
        <name>meso-2,6-diaminopimelate</name>
        <dbReference type="ChEBI" id="CHEBI:57791"/>
    </ligand>
</feature>